<keyword evidence="14" id="KW-1185">Reference proteome</keyword>
<feature type="binding site" evidence="12">
    <location>
        <position position="20"/>
    </location>
    <ligand>
        <name>Mg(2+)</name>
        <dbReference type="ChEBI" id="CHEBI:18420"/>
    </ligand>
</feature>
<comment type="function">
    <text evidence="11">Catalyzes the hydrolysis of 3-deoxy-D-manno-octulosonate 8-phosphate (KDO 8-P) to 3-deoxy-D-manno-octulosonate (KDO) and inorganic phosphate.</text>
</comment>
<dbReference type="EMBL" id="JACHHT010000002">
    <property type="protein sequence ID" value="MBB6522462.1"/>
    <property type="molecule type" value="Genomic_DNA"/>
</dbReference>
<feature type="binding site" evidence="12">
    <location>
        <position position="22"/>
    </location>
    <ligand>
        <name>substrate</name>
    </ligand>
</feature>
<evidence type="ECO:0000256" key="1">
    <source>
        <dbReference type="ARBA" id="ARBA00000898"/>
    </source>
</evidence>
<dbReference type="InterPro" id="IPR036412">
    <property type="entry name" value="HAD-like_sf"/>
</dbReference>
<comment type="caution">
    <text evidence="13">The sequence shown here is derived from an EMBL/GenBank/DDBJ whole genome shotgun (WGS) entry which is preliminary data.</text>
</comment>
<evidence type="ECO:0000256" key="11">
    <source>
        <dbReference type="PIRNR" id="PIRNR006118"/>
    </source>
</evidence>
<sequence length="178" mass="19230">MPQTLPANDAAKAIKLLVLDVDGVLSDGRLYFGNDGSEFKSFSTLDGQGIKMLQASGVKVGIITGRSSQLVQNRANNLGIEILKQGREDKLTALNELIAEHQLDITFSEIAYMGDDYPDLPLIRRVGLGMAPANAHPVVAEHAIWQSERRGGEGAVREACDFIMQCQGSFDAALAPYL</sequence>
<dbReference type="InterPro" id="IPR010023">
    <property type="entry name" value="KdsC_fam"/>
</dbReference>
<dbReference type="AlphaFoldDB" id="A0A7X0JUE5"/>
<evidence type="ECO:0000313" key="13">
    <source>
        <dbReference type="EMBL" id="MBB6522462.1"/>
    </source>
</evidence>
<gene>
    <name evidence="13" type="ORF">HNR48_002747</name>
</gene>
<evidence type="ECO:0000256" key="7">
    <source>
        <dbReference type="ARBA" id="ARBA00022723"/>
    </source>
</evidence>
<dbReference type="GO" id="GO:0009103">
    <property type="term" value="P:lipopolysaccharide biosynthetic process"/>
    <property type="evidence" value="ECO:0007669"/>
    <property type="project" value="UniProtKB-UniRule"/>
</dbReference>
<dbReference type="FunCoup" id="A0A7X0JUE5">
    <property type="interactions" value="297"/>
</dbReference>
<dbReference type="Proteomes" id="UP000528457">
    <property type="component" value="Unassembled WGS sequence"/>
</dbReference>
<dbReference type="InParanoid" id="A0A7X0JUE5"/>
<dbReference type="NCBIfam" id="TIGR01670">
    <property type="entry name" value="KdsC-phosphatas"/>
    <property type="match status" value="1"/>
</dbReference>
<protein>
    <recommendedName>
        <fullName evidence="6 11">3-deoxy-D-manno-octulosonate 8-phosphate phosphatase KdsC</fullName>
        <ecNumber evidence="5 11">3.1.3.45</ecNumber>
    </recommendedName>
    <alternativeName>
        <fullName evidence="10 11">KDO 8-P phosphatase</fullName>
    </alternativeName>
</protein>
<evidence type="ECO:0000256" key="5">
    <source>
        <dbReference type="ARBA" id="ARBA00013066"/>
    </source>
</evidence>
<name>A0A7X0JUE5_9GAMM</name>
<evidence type="ECO:0000256" key="12">
    <source>
        <dbReference type="PIRSR" id="PIRSR006118-2"/>
    </source>
</evidence>
<dbReference type="SFLD" id="SFLDG01138">
    <property type="entry name" value="C1.6.2:_Deoxy-d-mannose-octulo"/>
    <property type="match status" value="1"/>
</dbReference>
<keyword evidence="7 11" id="KW-0479">Metal-binding</keyword>
<proteinExistence type="inferred from homology"/>
<dbReference type="PANTHER" id="PTHR21485">
    <property type="entry name" value="HAD SUPERFAMILY MEMBERS CMAS AND KDSC"/>
    <property type="match status" value="1"/>
</dbReference>
<comment type="catalytic activity">
    <reaction evidence="1 11">
        <text>3-deoxy-alpha-D-manno-2-octulosonate-8-phosphate + H2O = 3-deoxy-alpha-D-manno-oct-2-ulosonate + phosphate</text>
        <dbReference type="Rhea" id="RHEA:11500"/>
        <dbReference type="ChEBI" id="CHEBI:15377"/>
        <dbReference type="ChEBI" id="CHEBI:43474"/>
        <dbReference type="ChEBI" id="CHEBI:85985"/>
        <dbReference type="ChEBI" id="CHEBI:85986"/>
        <dbReference type="EC" id="3.1.3.45"/>
    </reaction>
</comment>
<dbReference type="SUPFAM" id="SSF56784">
    <property type="entry name" value="HAD-like"/>
    <property type="match status" value="1"/>
</dbReference>
<evidence type="ECO:0000256" key="4">
    <source>
        <dbReference type="ARBA" id="ARBA00011881"/>
    </source>
</evidence>
<accession>A0A7X0JUE5</accession>
<dbReference type="EC" id="3.1.3.45" evidence="5 11"/>
<dbReference type="GO" id="GO:0008781">
    <property type="term" value="F:N-acylneuraminate cytidylyltransferase activity"/>
    <property type="evidence" value="ECO:0007669"/>
    <property type="project" value="TreeGrafter"/>
</dbReference>
<evidence type="ECO:0000256" key="6">
    <source>
        <dbReference type="ARBA" id="ARBA00020092"/>
    </source>
</evidence>
<comment type="subunit">
    <text evidence="4 11">Homotetramer.</text>
</comment>
<evidence type="ECO:0000256" key="8">
    <source>
        <dbReference type="ARBA" id="ARBA00022801"/>
    </source>
</evidence>
<keyword evidence="9 11" id="KW-0460">Magnesium</keyword>
<evidence type="ECO:0000256" key="9">
    <source>
        <dbReference type="ARBA" id="ARBA00022842"/>
    </source>
</evidence>
<organism evidence="13 14">
    <name type="scientific">Pseudoteredinibacter isoporae</name>
    <dbReference type="NCBI Taxonomy" id="570281"/>
    <lineage>
        <taxon>Bacteria</taxon>
        <taxon>Pseudomonadati</taxon>
        <taxon>Pseudomonadota</taxon>
        <taxon>Gammaproteobacteria</taxon>
        <taxon>Cellvibrionales</taxon>
        <taxon>Cellvibrionaceae</taxon>
        <taxon>Pseudoteredinibacter</taxon>
    </lineage>
</organism>
<keyword evidence="8 11" id="KW-0378">Hydrolase</keyword>
<dbReference type="SFLD" id="SFLDS00003">
    <property type="entry name" value="Haloacid_Dehalogenase"/>
    <property type="match status" value="1"/>
</dbReference>
<feature type="binding site" evidence="12">
    <location>
        <position position="115"/>
    </location>
    <ligand>
        <name>Mg(2+)</name>
        <dbReference type="ChEBI" id="CHEBI:18420"/>
    </ligand>
</feature>
<dbReference type="RefSeq" id="WP_166845845.1">
    <property type="nucleotide sequence ID" value="NZ_JAAONY010000002.1"/>
</dbReference>
<dbReference type="SFLD" id="SFLDG01136">
    <property type="entry name" value="C1.6:_Phosphoserine_Phosphatas"/>
    <property type="match status" value="1"/>
</dbReference>
<dbReference type="InterPro" id="IPR023214">
    <property type="entry name" value="HAD_sf"/>
</dbReference>
<dbReference type="CDD" id="cd01630">
    <property type="entry name" value="HAD_KDO-like"/>
    <property type="match status" value="1"/>
</dbReference>
<evidence type="ECO:0000256" key="3">
    <source>
        <dbReference type="ARBA" id="ARBA00005893"/>
    </source>
</evidence>
<comment type="cofactor">
    <cofactor evidence="2 11 12">
        <name>Mg(2+)</name>
        <dbReference type="ChEBI" id="CHEBI:18420"/>
    </cofactor>
</comment>
<dbReference type="Gene3D" id="3.40.50.1000">
    <property type="entry name" value="HAD superfamily/HAD-like"/>
    <property type="match status" value="1"/>
</dbReference>
<reference evidence="13 14" key="1">
    <citation type="submission" date="2020-08" db="EMBL/GenBank/DDBJ databases">
        <title>Genomic Encyclopedia of Type Strains, Phase IV (KMG-IV): sequencing the most valuable type-strain genomes for metagenomic binning, comparative biology and taxonomic classification.</title>
        <authorList>
            <person name="Goeker M."/>
        </authorList>
    </citation>
    <scope>NUCLEOTIDE SEQUENCE [LARGE SCALE GENOMIC DNA]</scope>
    <source>
        <strain evidence="13 14">DSM 22368</strain>
    </source>
</reference>
<dbReference type="InterPro" id="IPR050793">
    <property type="entry name" value="CMP-NeuNAc_synthase"/>
</dbReference>
<keyword evidence="11" id="KW-0448">Lipopolysaccharide biosynthesis</keyword>
<evidence type="ECO:0000256" key="10">
    <source>
        <dbReference type="ARBA" id="ARBA00031051"/>
    </source>
</evidence>
<dbReference type="Pfam" id="PF08282">
    <property type="entry name" value="Hydrolase_3"/>
    <property type="match status" value="1"/>
</dbReference>
<evidence type="ECO:0000313" key="14">
    <source>
        <dbReference type="Proteomes" id="UP000528457"/>
    </source>
</evidence>
<dbReference type="PIRSF" id="PIRSF006118">
    <property type="entry name" value="KDO8-P_Ptase"/>
    <property type="match status" value="1"/>
</dbReference>
<evidence type="ECO:0000256" key="2">
    <source>
        <dbReference type="ARBA" id="ARBA00001946"/>
    </source>
</evidence>
<dbReference type="PANTHER" id="PTHR21485:SF3">
    <property type="entry name" value="N-ACYLNEURAMINATE CYTIDYLYLTRANSFERASE"/>
    <property type="match status" value="1"/>
</dbReference>
<dbReference type="FunFam" id="3.40.50.1000:FF:000029">
    <property type="entry name" value="3-deoxy-D-manno-octulosonate 8-phosphate phosphatase KdsC"/>
    <property type="match status" value="1"/>
</dbReference>
<comment type="similarity">
    <text evidence="3 11">Belongs to the KdsC family.</text>
</comment>
<dbReference type="GO" id="GO:0046872">
    <property type="term" value="F:metal ion binding"/>
    <property type="evidence" value="ECO:0007669"/>
    <property type="project" value="UniProtKB-UniRule"/>
</dbReference>
<dbReference type="GO" id="GO:0019143">
    <property type="term" value="F:3-deoxy-manno-octulosonate-8-phosphatase activity"/>
    <property type="evidence" value="ECO:0007669"/>
    <property type="project" value="UniProtKB-UniRule"/>
</dbReference>